<keyword evidence="5" id="KW-1185">Reference proteome</keyword>
<feature type="domain" description="Hikeshi-like N-terminal" evidence="2">
    <location>
        <begin position="5"/>
        <end position="167"/>
    </location>
</feature>
<dbReference type="STRING" id="1344418.A0A1D2VQ96"/>
<dbReference type="GO" id="GO:0006606">
    <property type="term" value="P:protein import into nucleus"/>
    <property type="evidence" value="ECO:0007669"/>
    <property type="project" value="TreeGrafter"/>
</dbReference>
<feature type="domain" description="Hikeshi-like C-terminal" evidence="3">
    <location>
        <begin position="192"/>
        <end position="240"/>
    </location>
</feature>
<name>A0A1D2VQ96_9ASCO</name>
<organism evidence="4 5">
    <name type="scientific">Ascoidea rubescens DSM 1968</name>
    <dbReference type="NCBI Taxonomy" id="1344418"/>
    <lineage>
        <taxon>Eukaryota</taxon>
        <taxon>Fungi</taxon>
        <taxon>Dikarya</taxon>
        <taxon>Ascomycota</taxon>
        <taxon>Saccharomycotina</taxon>
        <taxon>Saccharomycetes</taxon>
        <taxon>Ascoideaceae</taxon>
        <taxon>Ascoidea</taxon>
    </lineage>
</organism>
<proteinExistence type="inferred from homology"/>
<dbReference type="PANTHER" id="PTHR12925:SF0">
    <property type="entry name" value="PROTEIN HIKESHI"/>
    <property type="match status" value="1"/>
</dbReference>
<dbReference type="OrthoDB" id="10248398at2759"/>
<accession>A0A1D2VQ96</accession>
<dbReference type="InterPro" id="IPR048364">
    <property type="entry name" value="Hikeshi-like_C"/>
</dbReference>
<dbReference type="GO" id="GO:0005634">
    <property type="term" value="C:nucleus"/>
    <property type="evidence" value="ECO:0007669"/>
    <property type="project" value="TreeGrafter"/>
</dbReference>
<dbReference type="FunCoup" id="A0A1D2VQ96">
    <property type="interactions" value="347"/>
</dbReference>
<comment type="similarity">
    <text evidence="1">Belongs to the OPI10 family.</text>
</comment>
<sequence length="244" mass="27598">MFGVICPGRQVEIAQQIEQFQYLVKIEKSSKISHITLFILPDIQFDPNYSALIYFNLDHNNINSTNSIIANSPNGNFTLFGSLSLEKPSAIFKINSNANKQIQNQNSLTQIDDVDMDLDNSTSNVNLSSNFSNINNIGIIDNSYIIIGISISPNSEAMNLLQQMKNSQLNQPKLLNDSNQISKPNLNNEEIEYLSNKIISNCYNYLSGFVDNNGKVSIMKFNNWWDNFKNKLKNNPNFLTKPSD</sequence>
<dbReference type="GO" id="GO:0005829">
    <property type="term" value="C:cytosol"/>
    <property type="evidence" value="ECO:0007669"/>
    <property type="project" value="TreeGrafter"/>
</dbReference>
<protein>
    <submittedName>
        <fullName evidence="4">Uncharacterized protein</fullName>
    </submittedName>
</protein>
<dbReference type="GO" id="GO:0061608">
    <property type="term" value="F:nuclear import signal receptor activity"/>
    <property type="evidence" value="ECO:0007669"/>
    <property type="project" value="TreeGrafter"/>
</dbReference>
<gene>
    <name evidence="4" type="ORF">ASCRUDRAFT_67860</name>
</gene>
<evidence type="ECO:0000313" key="5">
    <source>
        <dbReference type="Proteomes" id="UP000095038"/>
    </source>
</evidence>
<evidence type="ECO:0000259" key="2">
    <source>
        <dbReference type="Pfam" id="PF05603"/>
    </source>
</evidence>
<dbReference type="EMBL" id="KV454475">
    <property type="protein sequence ID" value="ODV63793.1"/>
    <property type="molecule type" value="Genomic_DNA"/>
</dbReference>
<dbReference type="Pfam" id="PF21057">
    <property type="entry name" value="Hikeshi-like_C"/>
    <property type="match status" value="1"/>
</dbReference>
<dbReference type="InParanoid" id="A0A1D2VQ96"/>
<evidence type="ECO:0000256" key="1">
    <source>
        <dbReference type="ARBA" id="ARBA00006623"/>
    </source>
</evidence>
<evidence type="ECO:0000259" key="3">
    <source>
        <dbReference type="Pfam" id="PF21057"/>
    </source>
</evidence>
<evidence type="ECO:0000313" key="4">
    <source>
        <dbReference type="EMBL" id="ODV63793.1"/>
    </source>
</evidence>
<dbReference type="AlphaFoldDB" id="A0A1D2VQ96"/>
<dbReference type="GeneID" id="30965075"/>
<dbReference type="GO" id="GO:0006020">
    <property type="term" value="P:inositol metabolic process"/>
    <property type="evidence" value="ECO:0007669"/>
    <property type="project" value="EnsemblFungi"/>
</dbReference>
<dbReference type="InterPro" id="IPR031318">
    <property type="entry name" value="OPI10"/>
</dbReference>
<dbReference type="InterPro" id="IPR008493">
    <property type="entry name" value="Hikeshi-like_N"/>
</dbReference>
<dbReference type="Pfam" id="PF05603">
    <property type="entry name" value="Hikeshi-like_N"/>
    <property type="match status" value="1"/>
</dbReference>
<dbReference type="Proteomes" id="UP000095038">
    <property type="component" value="Unassembled WGS sequence"/>
</dbReference>
<reference evidence="5" key="1">
    <citation type="submission" date="2016-05" db="EMBL/GenBank/DDBJ databases">
        <title>Comparative genomics of biotechnologically important yeasts.</title>
        <authorList>
            <consortium name="DOE Joint Genome Institute"/>
            <person name="Riley R."/>
            <person name="Haridas S."/>
            <person name="Wolfe K.H."/>
            <person name="Lopes M.R."/>
            <person name="Hittinger C.T."/>
            <person name="Goker M."/>
            <person name="Salamov A."/>
            <person name="Wisecaver J."/>
            <person name="Long T.M."/>
            <person name="Aerts A.L."/>
            <person name="Barry K."/>
            <person name="Choi C."/>
            <person name="Clum A."/>
            <person name="Coughlan A.Y."/>
            <person name="Deshpande S."/>
            <person name="Douglass A.P."/>
            <person name="Hanson S.J."/>
            <person name="Klenk H.-P."/>
            <person name="Labutti K."/>
            <person name="Lapidus A."/>
            <person name="Lindquist E."/>
            <person name="Lipzen A."/>
            <person name="Meier-Kolthoff J.P."/>
            <person name="Ohm R.A."/>
            <person name="Otillar R.P."/>
            <person name="Pangilinan J."/>
            <person name="Peng Y."/>
            <person name="Rokas A."/>
            <person name="Rosa C.A."/>
            <person name="Scheuner C."/>
            <person name="Sibirny A.A."/>
            <person name="Slot J.C."/>
            <person name="Stielow J.B."/>
            <person name="Sun H."/>
            <person name="Kurtzman C.P."/>
            <person name="Blackwell M."/>
            <person name="Grigoriev I.V."/>
            <person name="Jeffries T.W."/>
        </authorList>
    </citation>
    <scope>NUCLEOTIDE SEQUENCE [LARGE SCALE GENOMIC DNA]</scope>
    <source>
        <strain evidence="5">DSM 1968</strain>
    </source>
</reference>
<dbReference type="PANTHER" id="PTHR12925">
    <property type="entry name" value="HIKESHI FAMILY MEMBER"/>
    <property type="match status" value="1"/>
</dbReference>
<dbReference type="RefSeq" id="XP_020050100.1">
    <property type="nucleotide sequence ID" value="XM_020191439.1"/>
</dbReference>